<keyword evidence="3" id="KW-1185">Reference proteome</keyword>
<dbReference type="Pfam" id="PF13245">
    <property type="entry name" value="AAA_19"/>
    <property type="match status" value="1"/>
</dbReference>
<proteinExistence type="predicted"/>
<dbReference type="InterPro" id="IPR000212">
    <property type="entry name" value="DNA_helicase_UvrD/REP"/>
</dbReference>
<feature type="domain" description="NERD" evidence="1">
    <location>
        <begin position="17"/>
        <end position="132"/>
    </location>
</feature>
<protein>
    <submittedName>
        <fullName evidence="2">NERD domain-containing protein</fullName>
    </submittedName>
</protein>
<dbReference type="PANTHER" id="PTHR11070">
    <property type="entry name" value="UVRD / RECB / PCRA DNA HELICASE FAMILY MEMBER"/>
    <property type="match status" value="1"/>
</dbReference>
<dbReference type="InterPro" id="IPR027417">
    <property type="entry name" value="P-loop_NTPase"/>
</dbReference>
<reference evidence="2 3" key="1">
    <citation type="submission" date="2020-11" db="EMBL/GenBank/DDBJ databases">
        <title>The genome sequence of Novosphingobium sp. 1Y9A.</title>
        <authorList>
            <person name="Liu Y."/>
        </authorList>
    </citation>
    <scope>NUCLEOTIDE SEQUENCE [LARGE SCALE GENOMIC DNA]</scope>
    <source>
        <strain evidence="2 3">1Y9A</strain>
    </source>
</reference>
<name>A0ABS0HHJ1_9SPHN</name>
<dbReference type="Gene3D" id="3.40.50.300">
    <property type="entry name" value="P-loop containing nucleotide triphosphate hydrolases"/>
    <property type="match status" value="2"/>
</dbReference>
<dbReference type="EMBL" id="JADQDC010000007">
    <property type="protein sequence ID" value="MBF9151707.1"/>
    <property type="molecule type" value="Genomic_DNA"/>
</dbReference>
<accession>A0ABS0HHJ1</accession>
<evidence type="ECO:0000259" key="1">
    <source>
        <dbReference type="Pfam" id="PF08378"/>
    </source>
</evidence>
<dbReference type="Proteomes" id="UP000600799">
    <property type="component" value="Unassembled WGS sequence"/>
</dbReference>
<dbReference type="SUPFAM" id="SSF52540">
    <property type="entry name" value="P-loop containing nucleoside triphosphate hydrolases"/>
    <property type="match status" value="1"/>
</dbReference>
<comment type="caution">
    <text evidence="2">The sequence shown here is derived from an EMBL/GenBank/DDBJ whole genome shotgun (WGS) entry which is preliminary data.</text>
</comment>
<dbReference type="InterPro" id="IPR011528">
    <property type="entry name" value="NERD"/>
</dbReference>
<evidence type="ECO:0000313" key="3">
    <source>
        <dbReference type="Proteomes" id="UP000600799"/>
    </source>
</evidence>
<dbReference type="RefSeq" id="WP_196276024.1">
    <property type="nucleotide sequence ID" value="NZ_JADQDC010000007.1"/>
</dbReference>
<gene>
    <name evidence="2" type="ORF">I2488_11895</name>
</gene>
<dbReference type="Pfam" id="PF08378">
    <property type="entry name" value="NERD"/>
    <property type="match status" value="1"/>
</dbReference>
<evidence type="ECO:0000313" key="2">
    <source>
        <dbReference type="EMBL" id="MBF9151707.1"/>
    </source>
</evidence>
<sequence length="579" mass="64100">MAIMIPDVAPDQIIHGSERDVYIALRDQLPDVYRVVHSLPWLRPNRDDIDAPLREGEADFVIFHPNYGLLVLEVKGGEEMFARGHQWFRKLPKRDKPITNPFVQAARNMHALTDAIEERTGGRLTSNRYVYGFAVVFPHGRASGTLPLDVADQVLIDVDRMPELERMIEKAFRAFPQKAGKLQRSEFIEMLDVLLPKFQIMRPLSPQIEAGREKLLELTDNQALAFRGLFANPQLLIEGVAGSGKTLLAVERALAFARQGIRCLLVCYNKELAQWIREQLAADPDRAEIAQLIDVYHFHALAAELAGEAGLPFDVPASPAEQRQFWDEDAATILEAASASLFAIDEPRYGALVVDEAQDFAELWWYALFPLIQNGDKGLIFVFMDLAQSLRDQASPPPFDFPARFSLNVNCRNTKRIARLSANLVALETLSPAGAPTGVDVRMLRAAAPIQQAGLVGNELRRLLETERLTPQQIVLIGPAAKDRGSLKGMSEVAGTRIVSSAADWRAGKGVLCSTARSFKGLEADVVVVYDLAALSPSFTAADLYVACSRARHVLILITHDERIRGVLEQAEVASRSDA</sequence>
<organism evidence="2 3">
    <name type="scientific">Novosphingobium jiangmenense</name>
    <dbReference type="NCBI Taxonomy" id="2791981"/>
    <lineage>
        <taxon>Bacteria</taxon>
        <taxon>Pseudomonadati</taxon>
        <taxon>Pseudomonadota</taxon>
        <taxon>Alphaproteobacteria</taxon>
        <taxon>Sphingomonadales</taxon>
        <taxon>Sphingomonadaceae</taxon>
        <taxon>Novosphingobium</taxon>
    </lineage>
</organism>